<evidence type="ECO:0000256" key="1">
    <source>
        <dbReference type="ARBA" id="ARBA00000707"/>
    </source>
</evidence>
<dbReference type="EC" id="3.4.19.12" evidence="2"/>
<dbReference type="GO" id="GO:0016579">
    <property type="term" value="P:protein deubiquitination"/>
    <property type="evidence" value="ECO:0007669"/>
    <property type="project" value="InterPro"/>
</dbReference>
<comment type="caution">
    <text evidence="4">The sequence shown here is derived from an EMBL/GenBank/DDBJ whole genome shotgun (WGS) entry which is preliminary data.</text>
</comment>
<dbReference type="Pfam" id="PF00443">
    <property type="entry name" value="UCH"/>
    <property type="match status" value="1"/>
</dbReference>
<dbReference type="PROSITE" id="PS00973">
    <property type="entry name" value="USP_2"/>
    <property type="match status" value="1"/>
</dbReference>
<evidence type="ECO:0000313" key="6">
    <source>
        <dbReference type="Proteomes" id="UP000677228"/>
    </source>
</evidence>
<evidence type="ECO:0000259" key="3">
    <source>
        <dbReference type="PROSITE" id="PS50235"/>
    </source>
</evidence>
<dbReference type="PANTHER" id="PTHR21646">
    <property type="entry name" value="UBIQUITIN CARBOXYL-TERMINAL HYDROLASE"/>
    <property type="match status" value="1"/>
</dbReference>
<dbReference type="Proteomes" id="UP000682733">
    <property type="component" value="Unassembled WGS sequence"/>
</dbReference>
<name>A0A8S2DIZ3_9BILA</name>
<dbReference type="PROSITE" id="PS50235">
    <property type="entry name" value="USP_3"/>
    <property type="match status" value="1"/>
</dbReference>
<dbReference type="GO" id="GO:0004843">
    <property type="term" value="F:cysteine-type deubiquitinase activity"/>
    <property type="evidence" value="ECO:0007669"/>
    <property type="project" value="UniProtKB-EC"/>
</dbReference>
<evidence type="ECO:0000256" key="2">
    <source>
        <dbReference type="ARBA" id="ARBA00012759"/>
    </source>
</evidence>
<gene>
    <name evidence="4" type="ORF">OVA965_LOCUS13146</name>
    <name evidence="5" type="ORF">TMI583_LOCUS13147</name>
</gene>
<dbReference type="AlphaFoldDB" id="A0A8S2DIZ3"/>
<sequence>MAHPMQFNVCHHQDTSYCVTVSIEPKKTLKKLKEKVVKALSPSARADDIDLYYNTDKWRKLHSGRLNETLIEMKVINEIIKNKNVLFVHPKEGGFIQKPNSTTYSKTSMSKTKAKPQTIIVVNRLLSGQPLYLSNLNVTPNELKREAITCLKISLPLEYVKITAGSLQIKNEYGETSLVNLGIDGNDLITIERIIIPNQKQKENVLQSIIRDSKHVQEDNPSKQENDSKFPITLVYIEQSATKPKSFSHEVLRTQNVEQLTKQLIQLLKLSLKPDQVRLTDQEPNPYQLVFDKIKPKQTLAELGIQPGSIITFEYTDQTSVPKHGQNCVRERQKSIPDEVSSKTKTQVEKTVDVYLIEGRKKTEVQCTVTVEQNIEQLKQNVIEKLKLPLRTEDIILIKYRTNKKDYEFLESSPKQKLSELEIEENSVIVFECKKQHEAKLKATDCDPCTAQPDHQTKHLIQKTNQGRRGLRNIGDSCFMNSALQCLSNVPQLTNYFIAKIEASPQTNPFRKYGEAGESYATFINYMWCNEEHSSSYTPTQIKHSVSQYAPRFSSSSQQDTHEFMIFFLGALDDDMQKQKPKHASLIADLFHGCIESIVTCATYKHVETTPNIISFLPLPLEKRERYFYVHFMPEVGRKEPPKCLQVHSSGTISDLMLRFIAHRWPESRSTESILIKYNYIGVCSVDDENEKYEPDQPLSKITNHQIVFYDTNKYLNHSRSKLDVRQTRNNFDVYDCLKEFLSTEIIDGDWYCQKCQKKSEGTKKIDLVSLPPVLIIQLKRFIYNDDNRRCKNTSFIKYPIENFDLKDYVQNSQQSTKYNLIAVSNHLGSIRGGHYTTYAKNFKNHQWYHFDDTRVSHVTGDIEQQIINQNAYILIYLKDTPNYQTF</sequence>
<proteinExistence type="predicted"/>
<dbReference type="InterPro" id="IPR038765">
    <property type="entry name" value="Papain-like_cys_pep_sf"/>
</dbReference>
<feature type="domain" description="USP" evidence="3">
    <location>
        <begin position="469"/>
        <end position="880"/>
    </location>
</feature>
<dbReference type="Gene3D" id="3.90.70.10">
    <property type="entry name" value="Cysteine proteinases"/>
    <property type="match status" value="1"/>
</dbReference>
<dbReference type="PANTHER" id="PTHR21646:SF46">
    <property type="entry name" value="UBIQUITIN CARBOXYL-TERMINAL HYDROLASE"/>
    <property type="match status" value="1"/>
</dbReference>
<evidence type="ECO:0000313" key="5">
    <source>
        <dbReference type="EMBL" id="CAF3743233.1"/>
    </source>
</evidence>
<dbReference type="InterPro" id="IPR050185">
    <property type="entry name" value="Ub_carboxyl-term_hydrolase"/>
</dbReference>
<comment type="catalytic activity">
    <reaction evidence="1">
        <text>Thiol-dependent hydrolysis of ester, thioester, amide, peptide and isopeptide bonds formed by the C-terminal Gly of ubiquitin (a 76-residue protein attached to proteins as an intracellular targeting signal).</text>
        <dbReference type="EC" id="3.4.19.12"/>
    </reaction>
</comment>
<dbReference type="EMBL" id="CAJOBA010005429">
    <property type="protein sequence ID" value="CAF3743233.1"/>
    <property type="molecule type" value="Genomic_DNA"/>
</dbReference>
<dbReference type="InterPro" id="IPR018200">
    <property type="entry name" value="USP_CS"/>
</dbReference>
<protein>
    <recommendedName>
        <fullName evidence="2">ubiquitinyl hydrolase 1</fullName>
        <ecNumber evidence="2">3.4.19.12</ecNumber>
    </recommendedName>
</protein>
<dbReference type="SUPFAM" id="SSF54001">
    <property type="entry name" value="Cysteine proteinases"/>
    <property type="match status" value="1"/>
</dbReference>
<dbReference type="EMBL" id="CAJNOK010005424">
    <property type="protein sequence ID" value="CAF0971890.1"/>
    <property type="molecule type" value="Genomic_DNA"/>
</dbReference>
<evidence type="ECO:0000313" key="4">
    <source>
        <dbReference type="EMBL" id="CAF0971890.1"/>
    </source>
</evidence>
<accession>A0A8S2DIZ3</accession>
<dbReference type="CDD" id="cd02674">
    <property type="entry name" value="Peptidase_C19R"/>
    <property type="match status" value="1"/>
</dbReference>
<dbReference type="Proteomes" id="UP000677228">
    <property type="component" value="Unassembled WGS sequence"/>
</dbReference>
<dbReference type="InterPro" id="IPR001394">
    <property type="entry name" value="Peptidase_C19_UCH"/>
</dbReference>
<organism evidence="4 6">
    <name type="scientific">Didymodactylos carnosus</name>
    <dbReference type="NCBI Taxonomy" id="1234261"/>
    <lineage>
        <taxon>Eukaryota</taxon>
        <taxon>Metazoa</taxon>
        <taxon>Spiralia</taxon>
        <taxon>Gnathifera</taxon>
        <taxon>Rotifera</taxon>
        <taxon>Eurotatoria</taxon>
        <taxon>Bdelloidea</taxon>
        <taxon>Philodinida</taxon>
        <taxon>Philodinidae</taxon>
        <taxon>Didymodactylos</taxon>
    </lineage>
</organism>
<reference evidence="4" key="1">
    <citation type="submission" date="2021-02" db="EMBL/GenBank/DDBJ databases">
        <authorList>
            <person name="Nowell W R."/>
        </authorList>
    </citation>
    <scope>NUCLEOTIDE SEQUENCE</scope>
</reference>
<dbReference type="InterPro" id="IPR028889">
    <property type="entry name" value="USP"/>
</dbReference>